<sequence>MRLKPFVPLMLPLGEEIVNQIEFIRELIEANKSMVEYQTMLKNSKLHPKFLLRPVMLKEAVQSTKIEGTQVTLDEVMEAETQTKKVNKDTQEALNYYKALIDGMDALKSVPISTRLFKLMHKILLSNNVRGANRSPGEFRRIQNFLGPEGCTIETATYIPPEPQLVDEYMSNLEKYINDPQDNYDELIRVAIIHAQFETIHPFLDGNGRIGRILIPLYLYNKGIIDYPNFFISDVLERDKHKYYRYLNDTRYRGDWTQWIKFFLECISIQAKKNVRLIEEVNKLYEEDLERASSIINSSNIRTVMDVMFQRPIFTSKTLSNLTGLSEGTIRRYLNKLEDQRFIFSDGRTRFKTYYYYNLLDKLR</sequence>
<dbReference type="SUPFAM" id="SSF140931">
    <property type="entry name" value="Fic-like"/>
    <property type="match status" value="1"/>
</dbReference>
<name>A0A327YI04_9BACL</name>
<dbReference type="PANTHER" id="PTHR13504:SF38">
    <property type="entry name" value="FIDO DOMAIN-CONTAINING PROTEIN"/>
    <property type="match status" value="1"/>
</dbReference>
<evidence type="ECO:0000256" key="1">
    <source>
        <dbReference type="PIRSR" id="PIRSR038925-1"/>
    </source>
</evidence>
<dbReference type="Pfam" id="PF13784">
    <property type="entry name" value="Fic_N"/>
    <property type="match status" value="1"/>
</dbReference>
<keyword evidence="6" id="KW-1185">Reference proteome</keyword>
<dbReference type="InterPro" id="IPR036597">
    <property type="entry name" value="Fido-like_dom_sf"/>
</dbReference>
<dbReference type="Pfam" id="PF02661">
    <property type="entry name" value="Fic"/>
    <property type="match status" value="1"/>
</dbReference>
<dbReference type="AlphaFoldDB" id="A0A327YI04"/>
<dbReference type="OrthoDB" id="9813719at2"/>
<feature type="binding site" evidence="1">
    <location>
        <begin position="206"/>
        <end position="212"/>
    </location>
    <ligand>
        <name>ATP</name>
        <dbReference type="ChEBI" id="CHEBI:30616"/>
    </ligand>
</feature>
<gene>
    <name evidence="5" type="ORF">B0I26_10518</name>
</gene>
<dbReference type="InterPro" id="IPR040198">
    <property type="entry name" value="Fido_containing"/>
</dbReference>
<evidence type="ECO:0000313" key="6">
    <source>
        <dbReference type="Proteomes" id="UP000248555"/>
    </source>
</evidence>
<dbReference type="PROSITE" id="PS51459">
    <property type="entry name" value="FIDO"/>
    <property type="match status" value="1"/>
</dbReference>
<feature type="binding site" evidence="3">
    <location>
        <begin position="243"/>
        <end position="244"/>
    </location>
    <ligand>
        <name>ATP</name>
        <dbReference type="ChEBI" id="CHEBI:30616"/>
    </ligand>
</feature>
<organism evidence="5 6">
    <name type="scientific">Paranoxybacillus vitaminiphilus</name>
    <dbReference type="NCBI Taxonomy" id="581036"/>
    <lineage>
        <taxon>Bacteria</taxon>
        <taxon>Bacillati</taxon>
        <taxon>Bacillota</taxon>
        <taxon>Bacilli</taxon>
        <taxon>Bacillales</taxon>
        <taxon>Anoxybacillaceae</taxon>
        <taxon>Paranoxybacillus</taxon>
    </lineage>
</organism>
<dbReference type="InterPro" id="IPR025758">
    <property type="entry name" value="Fic/DOC_N"/>
</dbReference>
<dbReference type="RefSeq" id="WP_111644898.1">
    <property type="nucleotide sequence ID" value="NZ_QLMH01000005.1"/>
</dbReference>
<evidence type="ECO:0000256" key="2">
    <source>
        <dbReference type="PIRSR" id="PIRSR640198-1"/>
    </source>
</evidence>
<dbReference type="InterPro" id="IPR026287">
    <property type="entry name" value="SoFic-like"/>
</dbReference>
<dbReference type="PANTHER" id="PTHR13504">
    <property type="entry name" value="FIDO DOMAIN-CONTAINING PROTEIN DDB_G0283145"/>
    <property type="match status" value="1"/>
</dbReference>
<accession>A0A327YI04</accession>
<feature type="active site" evidence="2">
    <location>
        <position position="201"/>
    </location>
</feature>
<feature type="domain" description="Fido" evidence="4">
    <location>
        <begin position="112"/>
        <end position="265"/>
    </location>
</feature>
<protein>
    <submittedName>
        <fullName evidence="5">Fic family protein</fullName>
    </submittedName>
</protein>
<feature type="binding site" evidence="1">
    <location>
        <position position="67"/>
    </location>
    <ligand>
        <name>ATP</name>
        <dbReference type="ChEBI" id="CHEBI:30616"/>
    </ligand>
</feature>
<dbReference type="GO" id="GO:0005524">
    <property type="term" value="F:ATP binding"/>
    <property type="evidence" value="ECO:0007669"/>
    <property type="project" value="UniProtKB-KW"/>
</dbReference>
<dbReference type="InterPro" id="IPR036388">
    <property type="entry name" value="WH-like_DNA-bd_sf"/>
</dbReference>
<keyword evidence="1" id="KW-0067">ATP-binding</keyword>
<dbReference type="EMBL" id="QLMH01000005">
    <property type="protein sequence ID" value="RAK19836.1"/>
    <property type="molecule type" value="Genomic_DNA"/>
</dbReference>
<dbReference type="PIRSF" id="PIRSF038925">
    <property type="entry name" value="AMP-prot_trans"/>
    <property type="match status" value="1"/>
</dbReference>
<dbReference type="Proteomes" id="UP000248555">
    <property type="component" value="Unassembled WGS sequence"/>
</dbReference>
<comment type="caution">
    <text evidence="5">The sequence shown here is derived from an EMBL/GenBank/DDBJ whole genome shotgun (WGS) entry which is preliminary data.</text>
</comment>
<evidence type="ECO:0000313" key="5">
    <source>
        <dbReference type="EMBL" id="RAK19836.1"/>
    </source>
</evidence>
<feature type="binding site" evidence="1">
    <location>
        <position position="201"/>
    </location>
    <ligand>
        <name>ATP</name>
        <dbReference type="ChEBI" id="CHEBI:30616"/>
    </ligand>
</feature>
<dbReference type="InterPro" id="IPR036390">
    <property type="entry name" value="WH_DNA-bd_sf"/>
</dbReference>
<feature type="binding site" evidence="3">
    <location>
        <begin position="205"/>
        <end position="212"/>
    </location>
    <ligand>
        <name>ATP</name>
        <dbReference type="ChEBI" id="CHEBI:30616"/>
    </ligand>
</feature>
<evidence type="ECO:0000256" key="3">
    <source>
        <dbReference type="PIRSR" id="PIRSR640198-2"/>
    </source>
</evidence>
<evidence type="ECO:0000259" key="4">
    <source>
        <dbReference type="PROSITE" id="PS51459"/>
    </source>
</evidence>
<dbReference type="InterPro" id="IPR003812">
    <property type="entry name" value="Fido"/>
</dbReference>
<dbReference type="Gene3D" id="1.10.3290.10">
    <property type="entry name" value="Fido-like domain"/>
    <property type="match status" value="1"/>
</dbReference>
<keyword evidence="1" id="KW-0547">Nucleotide-binding</keyword>
<proteinExistence type="predicted"/>
<dbReference type="SUPFAM" id="SSF46785">
    <property type="entry name" value="Winged helix' DNA-binding domain"/>
    <property type="match status" value="1"/>
</dbReference>
<dbReference type="Gene3D" id="1.10.10.10">
    <property type="entry name" value="Winged helix-like DNA-binding domain superfamily/Winged helix DNA-binding domain"/>
    <property type="match status" value="1"/>
</dbReference>
<reference evidence="5 6" key="1">
    <citation type="submission" date="2018-06" db="EMBL/GenBank/DDBJ databases">
        <title>Genomic Encyclopedia of Type Strains, Phase III (KMG-III): the genomes of soil and plant-associated and newly described type strains.</title>
        <authorList>
            <person name="Whitman W."/>
        </authorList>
    </citation>
    <scope>NUCLEOTIDE SEQUENCE [LARGE SCALE GENOMIC DNA]</scope>
    <source>
        <strain evidence="5 6">CGMCC 1.8979</strain>
    </source>
</reference>
<feature type="binding site" evidence="1">
    <location>
        <position position="243"/>
    </location>
    <ligand>
        <name>ATP</name>
        <dbReference type="ChEBI" id="CHEBI:30616"/>
    </ligand>
</feature>